<evidence type="ECO:0000256" key="5">
    <source>
        <dbReference type="ARBA" id="ARBA00022771"/>
    </source>
</evidence>
<feature type="compositionally biased region" description="Basic and acidic residues" evidence="8">
    <location>
        <begin position="159"/>
        <end position="179"/>
    </location>
</feature>
<reference evidence="11" key="1">
    <citation type="submission" date="2022-12" db="EMBL/GenBank/DDBJ databases">
        <authorList>
            <person name="Brejova B."/>
        </authorList>
    </citation>
    <scope>NUCLEOTIDE SEQUENCE</scope>
</reference>
<keyword evidence="12" id="KW-1185">Reference proteome</keyword>
<dbReference type="GO" id="GO:0005737">
    <property type="term" value="C:cytoplasm"/>
    <property type="evidence" value="ECO:0007669"/>
    <property type="project" value="TreeGrafter"/>
</dbReference>
<evidence type="ECO:0000313" key="12">
    <source>
        <dbReference type="Proteomes" id="UP001152885"/>
    </source>
</evidence>
<keyword evidence="6" id="KW-0862">Zinc</keyword>
<dbReference type="EMBL" id="CANTUO010000002">
    <property type="protein sequence ID" value="CAI5757648.1"/>
    <property type="molecule type" value="Genomic_DNA"/>
</dbReference>
<evidence type="ECO:0008006" key="13">
    <source>
        <dbReference type="Google" id="ProtNLM"/>
    </source>
</evidence>
<evidence type="ECO:0000256" key="1">
    <source>
        <dbReference type="ARBA" id="ARBA00004123"/>
    </source>
</evidence>
<keyword evidence="7" id="KW-0539">Nucleus</keyword>
<evidence type="ECO:0000259" key="10">
    <source>
        <dbReference type="Pfam" id="PF21803"/>
    </source>
</evidence>
<dbReference type="GO" id="GO:0005634">
    <property type="term" value="C:nucleus"/>
    <property type="evidence" value="ECO:0007669"/>
    <property type="project" value="UniProtKB-SubCell"/>
</dbReference>
<keyword evidence="3" id="KW-0479">Metal-binding</keyword>
<accession>A0A9W4TU06</accession>
<evidence type="ECO:0000313" key="11">
    <source>
        <dbReference type="EMBL" id="CAI5757648.1"/>
    </source>
</evidence>
<organism evidence="11 12">
    <name type="scientific">Candida verbasci</name>
    <dbReference type="NCBI Taxonomy" id="1227364"/>
    <lineage>
        <taxon>Eukaryota</taxon>
        <taxon>Fungi</taxon>
        <taxon>Dikarya</taxon>
        <taxon>Ascomycota</taxon>
        <taxon>Saccharomycotina</taxon>
        <taxon>Pichiomycetes</taxon>
        <taxon>Debaryomycetaceae</taxon>
        <taxon>Candida/Lodderomyces clade</taxon>
        <taxon>Candida</taxon>
    </lineage>
</organism>
<proteinExistence type="inferred from homology"/>
<dbReference type="Pfam" id="PF14608">
    <property type="entry name" value="zf-CCCH_2"/>
    <property type="match status" value="4"/>
</dbReference>
<gene>
    <name evidence="11" type="ORF">CANVERA_P2162</name>
</gene>
<evidence type="ECO:0000256" key="7">
    <source>
        <dbReference type="ARBA" id="ARBA00023242"/>
    </source>
</evidence>
<dbReference type="Gene3D" id="4.10.1000.40">
    <property type="match status" value="3"/>
</dbReference>
<dbReference type="PANTHER" id="PTHR14738:SF29">
    <property type="entry name" value="ZINC FINGER CCCH DOMAIN-CONTAINING PROTEIN 14"/>
    <property type="match status" value="1"/>
</dbReference>
<dbReference type="GO" id="GO:0008270">
    <property type="term" value="F:zinc ion binding"/>
    <property type="evidence" value="ECO:0007669"/>
    <property type="project" value="UniProtKB-KW"/>
</dbReference>
<dbReference type="FunFam" id="4.10.1000.40:FF:000003">
    <property type="entry name" value="Nuclear polyadenylated RNA-binding protein NAB2"/>
    <property type="match status" value="1"/>
</dbReference>
<dbReference type="Pfam" id="PF21803">
    <property type="entry name" value="Nab2-zf4"/>
    <property type="match status" value="1"/>
</dbReference>
<comment type="similarity">
    <text evidence="2">Belongs to the ZC3H14 family.</text>
</comment>
<feature type="domain" description="Nab2 type CCCH zinc finger 4" evidence="10">
    <location>
        <begin position="297"/>
        <end position="324"/>
    </location>
</feature>
<keyword evidence="4" id="KW-0677">Repeat</keyword>
<evidence type="ECO:0000256" key="6">
    <source>
        <dbReference type="ARBA" id="ARBA00022833"/>
    </source>
</evidence>
<dbReference type="InterPro" id="IPR048410">
    <property type="entry name" value="Znf-CCCH_2-like_3"/>
</dbReference>
<feature type="domain" description="RNA-binding Nab2-type zinc finger" evidence="9">
    <location>
        <begin position="225"/>
        <end position="252"/>
    </location>
</feature>
<comment type="caution">
    <text evidence="11">The sequence shown here is derived from an EMBL/GenBank/DDBJ whole genome shotgun (WGS) entry which is preliminary data.</text>
</comment>
<feature type="compositionally biased region" description="Polar residues" evidence="8">
    <location>
        <begin position="144"/>
        <end position="157"/>
    </location>
</feature>
<comment type="subcellular location">
    <subcellularLocation>
        <location evidence="1">Nucleus</location>
    </subcellularLocation>
</comment>
<dbReference type="Gene3D" id="1.10.340.40">
    <property type="entry name" value="Nuclear abundant poly(A) RNA-bind protein 2, N-terminal domain"/>
    <property type="match status" value="1"/>
</dbReference>
<feature type="region of interest" description="Disordered" evidence="8">
    <location>
        <begin position="410"/>
        <end position="443"/>
    </location>
</feature>
<keyword evidence="5" id="KW-0863">Zinc-finger</keyword>
<dbReference type="PANTHER" id="PTHR14738">
    <property type="entry name" value="ZINC FINGER CCCH DOMAIN-CONTAINING PROTEIN 14"/>
    <property type="match status" value="1"/>
</dbReference>
<dbReference type="AlphaFoldDB" id="A0A9W4TU06"/>
<dbReference type="InterPro" id="IPR040366">
    <property type="entry name" value="Nab2/ZC3H14"/>
</dbReference>
<feature type="compositionally biased region" description="Polar residues" evidence="8">
    <location>
        <begin position="410"/>
        <end position="427"/>
    </location>
</feature>
<dbReference type="Pfam" id="PF21457">
    <property type="entry name" value="zf-CCCH_2-like_3"/>
    <property type="match status" value="1"/>
</dbReference>
<sequence length="443" mass="50271">MSFTPDSEIGIELKNLLINEIQRRFSRSLDDASDISDYLIYLIANQKNHDEIVNEVKDIADIPIDTLFVQEVFVEIQKLENKQNQTGVIIQDSEEPKVSASSNENPWLQPNQQHHAVSVTLPSGPKRELTDEERRALREKRFGTVNNSTRSHNGISKTSRHDRNGHGHDNRHSRNNDRHTQRLTKALESQQGNINFTNKLQIPKGRCPNFPKCDNKQCELAHPTKTCFSWPNCPNPSGTCNFLHPDQDQELMEKLEQSQKQFEEKKLNKLLVSQGSCKFGLKCAKESCPFAHPSPVNENAKIETLEWCSQGKNCQDPNCTKSHPPPPTATKEPLQSATEIALEQCKFGSQCTNYKCPRRHALSTVPCRAGAECRRIDCTFAHPILEQCRFGINCKNKNCLYQHPEGRQVTSNTWSKDEGNANSTTERSFAVPEDQVMEQAVQQ</sequence>
<dbReference type="GO" id="GO:0043488">
    <property type="term" value="P:regulation of mRNA stability"/>
    <property type="evidence" value="ECO:0007669"/>
    <property type="project" value="InterPro"/>
</dbReference>
<evidence type="ECO:0000256" key="8">
    <source>
        <dbReference type="SAM" id="MobiDB-lite"/>
    </source>
</evidence>
<feature type="region of interest" description="Disordered" evidence="8">
    <location>
        <begin position="138"/>
        <end position="179"/>
    </location>
</feature>
<name>A0A9W4TU06_9ASCO</name>
<dbReference type="GO" id="GO:0008143">
    <property type="term" value="F:poly(A) binding"/>
    <property type="evidence" value="ECO:0007669"/>
    <property type="project" value="InterPro"/>
</dbReference>
<evidence type="ECO:0000256" key="4">
    <source>
        <dbReference type="ARBA" id="ARBA00022737"/>
    </source>
</evidence>
<protein>
    <recommendedName>
        <fullName evidence="13">Nuclear polyadenylated RNA-binding protein NAB2</fullName>
    </recommendedName>
</protein>
<evidence type="ECO:0000256" key="2">
    <source>
        <dbReference type="ARBA" id="ARBA00008423"/>
    </source>
</evidence>
<dbReference type="InterPro" id="IPR043094">
    <property type="entry name" value="Nab2/ZC3H14_N_sf"/>
</dbReference>
<evidence type="ECO:0000256" key="3">
    <source>
        <dbReference type="ARBA" id="ARBA00022723"/>
    </source>
</evidence>
<evidence type="ECO:0000259" key="9">
    <source>
        <dbReference type="Pfam" id="PF21457"/>
    </source>
</evidence>
<dbReference type="InterPro" id="IPR049017">
    <property type="entry name" value="Nab2_Znf4"/>
</dbReference>
<dbReference type="OrthoDB" id="438553at2759"/>
<dbReference type="Proteomes" id="UP001152885">
    <property type="component" value="Unassembled WGS sequence"/>
</dbReference>